<dbReference type="EMBL" id="SDKM01000002">
    <property type="protein sequence ID" value="RYP88753.1"/>
    <property type="molecule type" value="Genomic_DNA"/>
</dbReference>
<proteinExistence type="predicted"/>
<evidence type="ECO:0000256" key="1">
    <source>
        <dbReference type="SAM" id="MobiDB-lite"/>
    </source>
</evidence>
<dbReference type="RefSeq" id="WP_134713694.1">
    <property type="nucleotide sequence ID" value="NZ_SDKM01000002.1"/>
</dbReference>
<keyword evidence="2" id="KW-0732">Signal</keyword>
<gene>
    <name evidence="3" type="ORF">EKO23_02420</name>
</gene>
<dbReference type="OrthoDB" id="3373098at2"/>
<keyword evidence="4" id="KW-1185">Reference proteome</keyword>
<evidence type="ECO:0000256" key="2">
    <source>
        <dbReference type="SAM" id="SignalP"/>
    </source>
</evidence>
<reference evidence="3 4" key="1">
    <citation type="submission" date="2019-01" db="EMBL/GenBank/DDBJ databases">
        <title>Nocardioides guangzhouensis sp. nov., an actinobacterium isolated from soil.</title>
        <authorList>
            <person name="Fu Y."/>
            <person name="Cai Y."/>
            <person name="Lin Z."/>
            <person name="Chen P."/>
        </authorList>
    </citation>
    <scope>NUCLEOTIDE SEQUENCE [LARGE SCALE GENOMIC DNA]</scope>
    <source>
        <strain evidence="3 4">130</strain>
    </source>
</reference>
<protein>
    <recommendedName>
        <fullName evidence="5">CBM6 domain-containing protein</fullName>
    </recommendedName>
</protein>
<dbReference type="Proteomes" id="UP000295198">
    <property type="component" value="Unassembled WGS sequence"/>
</dbReference>
<feature type="chain" id="PRO_5039056851" description="CBM6 domain-containing protein" evidence="2">
    <location>
        <begin position="22"/>
        <end position="197"/>
    </location>
</feature>
<sequence length="197" mass="20223">MKKKLIATGALVLAVSGTAYAAAGGANASGDQKNAQGRSTAAARAASPSVIACDGGRHLSMKSRIVNSPFTFSETATPDEDRALPGGSLTVTGPTSGKDTVLVTVSGETQITGGTATDWMGLEVKLDGVNINPFTAAGDVLAFTGEPSWNLNSGQFCAKVGPGRHTVRVYVNLHDDGANSTLGGWVDDYLVSFQRYA</sequence>
<evidence type="ECO:0000313" key="3">
    <source>
        <dbReference type="EMBL" id="RYP88753.1"/>
    </source>
</evidence>
<evidence type="ECO:0000313" key="4">
    <source>
        <dbReference type="Proteomes" id="UP000295198"/>
    </source>
</evidence>
<name>A0A4Q4ZK92_9ACTN</name>
<feature type="region of interest" description="Disordered" evidence="1">
    <location>
        <begin position="72"/>
        <end position="91"/>
    </location>
</feature>
<accession>A0A4Q4ZK92</accession>
<comment type="caution">
    <text evidence="3">The sequence shown here is derived from an EMBL/GenBank/DDBJ whole genome shotgun (WGS) entry which is preliminary data.</text>
</comment>
<evidence type="ECO:0008006" key="5">
    <source>
        <dbReference type="Google" id="ProtNLM"/>
    </source>
</evidence>
<feature type="signal peptide" evidence="2">
    <location>
        <begin position="1"/>
        <end position="21"/>
    </location>
</feature>
<dbReference type="AlphaFoldDB" id="A0A4Q4ZK92"/>
<organism evidence="3 4">
    <name type="scientific">Nocardioides guangzhouensis</name>
    <dbReference type="NCBI Taxonomy" id="2497878"/>
    <lineage>
        <taxon>Bacteria</taxon>
        <taxon>Bacillati</taxon>
        <taxon>Actinomycetota</taxon>
        <taxon>Actinomycetes</taxon>
        <taxon>Propionibacteriales</taxon>
        <taxon>Nocardioidaceae</taxon>
        <taxon>Nocardioides</taxon>
    </lineage>
</organism>